<dbReference type="AlphaFoldDB" id="A0A1M2WNF2"/>
<organism evidence="1 4">
    <name type="scientific">Enterococcus faecium</name>
    <name type="common">Streptococcus faecium</name>
    <dbReference type="NCBI Taxonomy" id="1352"/>
    <lineage>
        <taxon>Bacteria</taxon>
        <taxon>Bacillati</taxon>
        <taxon>Bacillota</taxon>
        <taxon>Bacilli</taxon>
        <taxon>Lactobacillales</taxon>
        <taxon>Enterococcaceae</taxon>
        <taxon>Enterococcus</taxon>
    </lineage>
</organism>
<comment type="caution">
    <text evidence="1">The sequence shown here is derived from an EMBL/GenBank/DDBJ whole genome shotgun (WGS) entry which is preliminary data.</text>
</comment>
<dbReference type="EMBL" id="MVGJ01000035">
    <property type="protein sequence ID" value="OOL82695.1"/>
    <property type="molecule type" value="Genomic_DNA"/>
</dbReference>
<sequence length="65" mass="7721">MDTKNRLKKLLKSEHFRKKTYNCTDFGTIIKQIFVPIPVLPKKERGIDSCDKRRNFNGTRCHKAR</sequence>
<evidence type="ECO:0000313" key="4">
    <source>
        <dbReference type="Proteomes" id="UP000191171"/>
    </source>
</evidence>
<dbReference type="Proteomes" id="UP000249070">
    <property type="component" value="Unassembled WGS sequence"/>
</dbReference>
<dbReference type="Proteomes" id="UP000191171">
    <property type="component" value="Unassembled WGS sequence"/>
</dbReference>
<evidence type="ECO:0000313" key="6">
    <source>
        <dbReference type="Proteomes" id="UP000289562"/>
    </source>
</evidence>
<proteinExistence type="predicted"/>
<gene>
    <name evidence="1" type="ORF">B1P95_07830</name>
    <name evidence="3" type="ORF">CYQ77_04070</name>
    <name evidence="2" type="ORF">DKP91_04085</name>
</gene>
<accession>A0A1M2WNF2</accession>
<dbReference type="EMBL" id="QHGU01000013">
    <property type="protein sequence ID" value="PZM56435.1"/>
    <property type="molecule type" value="Genomic_DNA"/>
</dbReference>
<reference evidence="3 6" key="2">
    <citation type="submission" date="2017-12" db="EMBL/GenBank/DDBJ databases">
        <title>A pool of 800 enterococci isolated from chicken carcass rinse samples from New Zealand.</title>
        <authorList>
            <person name="Zhang J."/>
            <person name="Rogers L."/>
            <person name="Midwinter A."/>
            <person name="French N."/>
        </authorList>
    </citation>
    <scope>NUCLEOTIDE SEQUENCE [LARGE SCALE GENOMIC DNA]</scope>
    <source>
        <strain evidence="3 6">EN697</strain>
    </source>
</reference>
<name>A0A1M2WNF2_ENTFC</name>
<protein>
    <submittedName>
        <fullName evidence="1">Uncharacterized protein</fullName>
    </submittedName>
</protein>
<evidence type="ECO:0000313" key="2">
    <source>
        <dbReference type="EMBL" id="PZM56435.1"/>
    </source>
</evidence>
<reference evidence="1 4" key="1">
    <citation type="submission" date="2017-02" db="EMBL/GenBank/DDBJ databases">
        <title>Clonality and virulence of isolates of VRE in Hematopoietic Stem Cell Transplanted (HSCT) patients.</title>
        <authorList>
            <person name="Marchi A.P."/>
            <person name="Martins R.C."/>
            <person name="Marie S.K."/>
            <person name="Levin A.S."/>
            <person name="Costa S.F."/>
        </authorList>
    </citation>
    <scope>NUCLEOTIDE SEQUENCE [LARGE SCALE GENOMIC DNA]</scope>
    <source>
        <strain evidence="1 4">LIM1759</strain>
    </source>
</reference>
<dbReference type="EMBL" id="PJVH01000009">
    <property type="protein sequence ID" value="RXU90095.1"/>
    <property type="molecule type" value="Genomic_DNA"/>
</dbReference>
<evidence type="ECO:0000313" key="1">
    <source>
        <dbReference type="EMBL" id="OOL82695.1"/>
    </source>
</evidence>
<dbReference type="Proteomes" id="UP000289562">
    <property type="component" value="Unassembled WGS sequence"/>
</dbReference>
<evidence type="ECO:0000313" key="3">
    <source>
        <dbReference type="EMBL" id="RXU90095.1"/>
    </source>
</evidence>
<reference evidence="2 5" key="3">
    <citation type="submission" date="2018-05" db="EMBL/GenBank/DDBJ databases">
        <title>Vancomycin-resistant Enterococcus faecium strain from Chelyabinsk, Russia.</title>
        <authorList>
            <person name="Gostev V."/>
            <person name="Goncharov A."/>
            <person name="Kolodzhieva V."/>
            <person name="Suvorov A."/>
            <person name="Sidorenko S."/>
            <person name="Zueva L."/>
        </authorList>
    </citation>
    <scope>NUCLEOTIDE SEQUENCE [LARGE SCALE GENOMIC DNA]</scope>
    <source>
        <strain evidence="2 5">20</strain>
    </source>
</reference>
<evidence type="ECO:0000313" key="5">
    <source>
        <dbReference type="Proteomes" id="UP000249070"/>
    </source>
</evidence>